<dbReference type="GO" id="GO:0008999">
    <property type="term" value="F:protein-N-terminal-alanine acetyltransferase activity"/>
    <property type="evidence" value="ECO:0007669"/>
    <property type="project" value="TreeGrafter"/>
</dbReference>
<dbReference type="Gene3D" id="3.40.630.30">
    <property type="match status" value="1"/>
</dbReference>
<dbReference type="GO" id="GO:0005737">
    <property type="term" value="C:cytoplasm"/>
    <property type="evidence" value="ECO:0007669"/>
    <property type="project" value="TreeGrafter"/>
</dbReference>
<dbReference type="Pfam" id="PF13302">
    <property type="entry name" value="Acetyltransf_3"/>
    <property type="match status" value="1"/>
</dbReference>
<proteinExistence type="predicted"/>
<keyword evidence="3" id="KW-0808">Transferase</keyword>
<feature type="region of interest" description="Disordered" evidence="1">
    <location>
        <begin position="1"/>
        <end position="70"/>
    </location>
</feature>
<evidence type="ECO:0000313" key="3">
    <source>
        <dbReference type="EMBL" id="OYN85118.1"/>
    </source>
</evidence>
<protein>
    <submittedName>
        <fullName evidence="3">RimJ/RimL family protein N-acetyltransferase</fullName>
    </submittedName>
</protein>
<dbReference type="PROSITE" id="PS51186">
    <property type="entry name" value="GNAT"/>
    <property type="match status" value="1"/>
</dbReference>
<dbReference type="GO" id="GO:1990189">
    <property type="term" value="F:protein N-terminal-serine acetyltransferase activity"/>
    <property type="evidence" value="ECO:0007669"/>
    <property type="project" value="TreeGrafter"/>
</dbReference>
<dbReference type="SUPFAM" id="SSF55729">
    <property type="entry name" value="Acyl-CoA N-acyltransferases (Nat)"/>
    <property type="match status" value="1"/>
</dbReference>
<dbReference type="EMBL" id="NMVI01000026">
    <property type="protein sequence ID" value="OYN85118.1"/>
    <property type="molecule type" value="Genomic_DNA"/>
</dbReference>
<evidence type="ECO:0000313" key="4">
    <source>
        <dbReference type="Proteomes" id="UP000216533"/>
    </source>
</evidence>
<evidence type="ECO:0000259" key="2">
    <source>
        <dbReference type="PROSITE" id="PS51186"/>
    </source>
</evidence>
<feature type="compositionally biased region" description="Basic residues" evidence="1">
    <location>
        <begin position="1"/>
        <end position="12"/>
    </location>
</feature>
<dbReference type="PANTHER" id="PTHR43441:SF3">
    <property type="entry name" value="ACETYLTRANSFERASE"/>
    <property type="match status" value="1"/>
</dbReference>
<gene>
    <name evidence="3" type="ORF">CGZ92_11700</name>
</gene>
<dbReference type="InterPro" id="IPR000182">
    <property type="entry name" value="GNAT_dom"/>
</dbReference>
<dbReference type="Proteomes" id="UP000216533">
    <property type="component" value="Unassembled WGS sequence"/>
</dbReference>
<comment type="caution">
    <text evidence="3">The sequence shown here is derived from an EMBL/GenBank/DDBJ whole genome shotgun (WGS) entry which is preliminary data.</text>
</comment>
<accession>A0A255E0M4</accession>
<reference evidence="3 4" key="1">
    <citation type="submission" date="2017-07" db="EMBL/GenBank/DDBJ databases">
        <title>Draft whole genome sequences of clinical Proprionibacteriaceae strains.</title>
        <authorList>
            <person name="Bernier A.-M."/>
            <person name="Bernard K."/>
            <person name="Domingo M.-C."/>
        </authorList>
    </citation>
    <scope>NUCLEOTIDE SEQUENCE [LARGE SCALE GENOMIC DNA]</scope>
    <source>
        <strain evidence="3 4">NML 160184</strain>
    </source>
</reference>
<sequence>MAGLRRSRRLPRRQPSGQRDPRWQPQRPAPALPVDDGLDPPLPALSARNSATARAPGGYPPTVSEHRPFPAEIRTERLVLRTPVAADAEEQAAAVMASLPELQEWMPWAKDGQTAAQAEENIASTAAEAEADREYNWVIRDAATEQFLGRISIFAIRRHVPKGEIGYWLATAATGHGYMREAVQGVVDAALAEGFHRIEIRCDPDNHRSAAVPRALGFTLDARFRNDGRAVADPSQLRDTFVFSLTT</sequence>
<dbReference type="InterPro" id="IPR016181">
    <property type="entry name" value="Acyl_CoA_acyltransferase"/>
</dbReference>
<dbReference type="AlphaFoldDB" id="A0A255E0M4"/>
<evidence type="ECO:0000256" key="1">
    <source>
        <dbReference type="SAM" id="MobiDB-lite"/>
    </source>
</evidence>
<dbReference type="InterPro" id="IPR051908">
    <property type="entry name" value="Ribosomal_N-acetyltransferase"/>
</dbReference>
<organism evidence="3 4">
    <name type="scientific">Parenemella sanctibonifatiensis</name>
    <dbReference type="NCBI Taxonomy" id="2016505"/>
    <lineage>
        <taxon>Bacteria</taxon>
        <taxon>Bacillati</taxon>
        <taxon>Actinomycetota</taxon>
        <taxon>Actinomycetes</taxon>
        <taxon>Propionibacteriales</taxon>
        <taxon>Propionibacteriaceae</taxon>
        <taxon>Parenemella</taxon>
    </lineage>
</organism>
<dbReference type="PANTHER" id="PTHR43441">
    <property type="entry name" value="RIBOSOMAL-PROTEIN-SERINE ACETYLTRANSFERASE"/>
    <property type="match status" value="1"/>
</dbReference>
<name>A0A255E0M4_9ACTN</name>
<feature type="domain" description="N-acetyltransferase" evidence="2">
    <location>
        <begin position="89"/>
        <end position="238"/>
    </location>
</feature>